<proteinExistence type="inferred from homology"/>
<dbReference type="SUPFAM" id="SSF64438">
    <property type="entry name" value="CNF1/YfiH-like putative cysteine hydrolases"/>
    <property type="match status" value="1"/>
</dbReference>
<comment type="catalytic activity">
    <reaction evidence="8">
        <text>adenosine + phosphate = alpha-D-ribose 1-phosphate + adenine</text>
        <dbReference type="Rhea" id="RHEA:27642"/>
        <dbReference type="ChEBI" id="CHEBI:16335"/>
        <dbReference type="ChEBI" id="CHEBI:16708"/>
        <dbReference type="ChEBI" id="CHEBI:43474"/>
        <dbReference type="ChEBI" id="CHEBI:57720"/>
        <dbReference type="EC" id="2.4.2.1"/>
    </reaction>
    <physiologicalReaction direction="left-to-right" evidence="8">
        <dbReference type="Rhea" id="RHEA:27643"/>
    </physiologicalReaction>
</comment>
<dbReference type="RefSeq" id="WP_111160982.1">
    <property type="nucleotide sequence ID" value="NZ_PCDP01000035.1"/>
</dbReference>
<comment type="caution">
    <text evidence="11">The sequence shown here is derived from an EMBL/GenBank/DDBJ whole genome shotgun (WGS) entry which is preliminary data.</text>
</comment>
<dbReference type="InterPro" id="IPR003730">
    <property type="entry name" value="Cu_polyphenol_OxRdtase"/>
</dbReference>
<evidence type="ECO:0000256" key="6">
    <source>
        <dbReference type="ARBA" id="ARBA00022833"/>
    </source>
</evidence>
<gene>
    <name evidence="11" type="ORF">CPY51_12980</name>
</gene>
<dbReference type="PANTHER" id="PTHR30616:SF2">
    <property type="entry name" value="PURINE NUCLEOSIDE PHOSPHORYLASE LACC1"/>
    <property type="match status" value="1"/>
</dbReference>
<evidence type="ECO:0000256" key="1">
    <source>
        <dbReference type="ARBA" id="ARBA00000553"/>
    </source>
</evidence>
<dbReference type="Pfam" id="PF02578">
    <property type="entry name" value="Cu-oxidase_4"/>
    <property type="match status" value="1"/>
</dbReference>
<dbReference type="CDD" id="cd16833">
    <property type="entry name" value="YfiH"/>
    <property type="match status" value="1"/>
</dbReference>
<dbReference type="GO" id="GO:0005507">
    <property type="term" value="F:copper ion binding"/>
    <property type="evidence" value="ECO:0007669"/>
    <property type="project" value="TreeGrafter"/>
</dbReference>
<reference evidence="11 12" key="1">
    <citation type="journal article" date="2018" name="Sci. Rep.">
        <title>Rhizobium tumorigenes sp. nov., a novel plant tumorigenic bacterium isolated from cane gall tumors on thornless blackberry.</title>
        <authorList>
            <person name="Kuzmanovi N."/>
            <person name="Smalla K."/>
            <person name="Gronow S."/>
            <person name="PuBawska J."/>
        </authorList>
    </citation>
    <scope>NUCLEOTIDE SEQUENCE [LARGE SCALE GENOMIC DNA]</scope>
    <source>
        <strain evidence="11 12">CCBAU 85046</strain>
    </source>
</reference>
<dbReference type="PANTHER" id="PTHR30616">
    <property type="entry name" value="UNCHARACTERIZED PROTEIN YFIH"/>
    <property type="match status" value="1"/>
</dbReference>
<dbReference type="Proteomes" id="UP000248925">
    <property type="component" value="Unassembled WGS sequence"/>
</dbReference>
<name>A0A2W4DAX3_9HYPH</name>
<comment type="catalytic activity">
    <reaction evidence="1">
        <text>inosine + phosphate = alpha-D-ribose 1-phosphate + hypoxanthine</text>
        <dbReference type="Rhea" id="RHEA:27646"/>
        <dbReference type="ChEBI" id="CHEBI:17368"/>
        <dbReference type="ChEBI" id="CHEBI:17596"/>
        <dbReference type="ChEBI" id="CHEBI:43474"/>
        <dbReference type="ChEBI" id="CHEBI:57720"/>
        <dbReference type="EC" id="2.4.2.1"/>
    </reaction>
    <physiologicalReaction direction="left-to-right" evidence="1">
        <dbReference type="Rhea" id="RHEA:27647"/>
    </physiologicalReaction>
</comment>
<evidence type="ECO:0000313" key="12">
    <source>
        <dbReference type="Proteomes" id="UP000248925"/>
    </source>
</evidence>
<comment type="catalytic activity">
    <reaction evidence="7">
        <text>adenosine + H2O + H(+) = inosine + NH4(+)</text>
        <dbReference type="Rhea" id="RHEA:24408"/>
        <dbReference type="ChEBI" id="CHEBI:15377"/>
        <dbReference type="ChEBI" id="CHEBI:15378"/>
        <dbReference type="ChEBI" id="CHEBI:16335"/>
        <dbReference type="ChEBI" id="CHEBI:17596"/>
        <dbReference type="ChEBI" id="CHEBI:28938"/>
        <dbReference type="EC" id="3.5.4.4"/>
    </reaction>
    <physiologicalReaction direction="left-to-right" evidence="7">
        <dbReference type="Rhea" id="RHEA:24409"/>
    </physiologicalReaction>
</comment>
<evidence type="ECO:0000256" key="3">
    <source>
        <dbReference type="ARBA" id="ARBA00022679"/>
    </source>
</evidence>
<evidence type="ECO:0000256" key="4">
    <source>
        <dbReference type="ARBA" id="ARBA00022723"/>
    </source>
</evidence>
<dbReference type="NCBIfam" id="TIGR00726">
    <property type="entry name" value="peptidoglycan editing factor PgeF"/>
    <property type="match status" value="1"/>
</dbReference>
<evidence type="ECO:0000313" key="11">
    <source>
        <dbReference type="EMBL" id="PZM14134.1"/>
    </source>
</evidence>
<evidence type="ECO:0000256" key="10">
    <source>
        <dbReference type="RuleBase" id="RU361274"/>
    </source>
</evidence>
<accession>A0A2W4DAX3</accession>
<organism evidence="11 12">
    <name type="scientific">Rhizobium tubonense</name>
    <dbReference type="NCBI Taxonomy" id="484088"/>
    <lineage>
        <taxon>Bacteria</taxon>
        <taxon>Pseudomonadati</taxon>
        <taxon>Pseudomonadota</taxon>
        <taxon>Alphaproteobacteria</taxon>
        <taxon>Hyphomicrobiales</taxon>
        <taxon>Rhizobiaceae</taxon>
        <taxon>Rhizobium/Agrobacterium group</taxon>
        <taxon>Rhizobium</taxon>
    </lineage>
</organism>
<sequence length="265" mass="28592">MKDDALPTPIESTLLRRAGKAGIRHGYFTRKGGVSDGIYRGLNVGLGSNDDRDNVNENRRRVAAWFGLSLAKLATVHQVHSPDVVTVDATYDGVRPEADAMVTATPGLAIGVLAADCGPILFADPENRVIGAAHAGWKGALNGVLENTVEAMLALGAKRKAIVACLGPSISQANYEVGPEFVERFVGVDPSYFKYFAPSERSGHSMFDLKALTVDRLLASGISAESLDLCTYPDTERFFSYRRTTHAKEPDYGRQISAIAIEDTF</sequence>
<evidence type="ECO:0000256" key="9">
    <source>
        <dbReference type="ARBA" id="ARBA00049893"/>
    </source>
</evidence>
<comment type="similarity">
    <text evidence="2 10">Belongs to the purine nucleoside phosphorylase YfiH/LACC1 family.</text>
</comment>
<dbReference type="GO" id="GO:0017061">
    <property type="term" value="F:S-methyl-5-thioadenosine phosphorylase activity"/>
    <property type="evidence" value="ECO:0007669"/>
    <property type="project" value="UniProtKB-EC"/>
</dbReference>
<dbReference type="AlphaFoldDB" id="A0A2W4DAX3"/>
<dbReference type="GO" id="GO:0016787">
    <property type="term" value="F:hydrolase activity"/>
    <property type="evidence" value="ECO:0007669"/>
    <property type="project" value="UniProtKB-KW"/>
</dbReference>
<evidence type="ECO:0000256" key="8">
    <source>
        <dbReference type="ARBA" id="ARBA00048968"/>
    </source>
</evidence>
<dbReference type="InterPro" id="IPR038371">
    <property type="entry name" value="Cu_polyphenol_OxRdtase_sf"/>
</dbReference>
<keyword evidence="3" id="KW-0808">Transferase</keyword>
<dbReference type="EMBL" id="PCDP01000035">
    <property type="protein sequence ID" value="PZM14134.1"/>
    <property type="molecule type" value="Genomic_DNA"/>
</dbReference>
<dbReference type="InterPro" id="IPR011324">
    <property type="entry name" value="Cytotoxic_necrot_fac-like_cat"/>
</dbReference>
<dbReference type="Gene3D" id="3.60.140.10">
    <property type="entry name" value="CNF1/YfiH-like putative cysteine hydrolases"/>
    <property type="match status" value="1"/>
</dbReference>
<protein>
    <recommendedName>
        <fullName evidence="10">Purine nucleoside phosphorylase</fullName>
    </recommendedName>
</protein>
<evidence type="ECO:0000256" key="5">
    <source>
        <dbReference type="ARBA" id="ARBA00022801"/>
    </source>
</evidence>
<keyword evidence="4" id="KW-0479">Metal-binding</keyword>
<evidence type="ECO:0000256" key="2">
    <source>
        <dbReference type="ARBA" id="ARBA00007353"/>
    </source>
</evidence>
<keyword evidence="12" id="KW-1185">Reference proteome</keyword>
<keyword evidence="5" id="KW-0378">Hydrolase</keyword>
<comment type="catalytic activity">
    <reaction evidence="9">
        <text>S-methyl-5'-thioadenosine + phosphate = 5-(methylsulfanyl)-alpha-D-ribose 1-phosphate + adenine</text>
        <dbReference type="Rhea" id="RHEA:11852"/>
        <dbReference type="ChEBI" id="CHEBI:16708"/>
        <dbReference type="ChEBI" id="CHEBI:17509"/>
        <dbReference type="ChEBI" id="CHEBI:43474"/>
        <dbReference type="ChEBI" id="CHEBI:58533"/>
        <dbReference type="EC" id="2.4.2.28"/>
    </reaction>
    <physiologicalReaction direction="left-to-right" evidence="9">
        <dbReference type="Rhea" id="RHEA:11853"/>
    </physiologicalReaction>
</comment>
<keyword evidence="6" id="KW-0862">Zinc</keyword>
<dbReference type="OrthoDB" id="4279at2"/>
<evidence type="ECO:0000256" key="7">
    <source>
        <dbReference type="ARBA" id="ARBA00047989"/>
    </source>
</evidence>